<organism evidence="1">
    <name type="scientific">Caenorhabditis brenneri</name>
    <name type="common">Nematode worm</name>
    <dbReference type="NCBI Taxonomy" id="135651"/>
    <lineage>
        <taxon>Eukaryota</taxon>
        <taxon>Metazoa</taxon>
        <taxon>Ecdysozoa</taxon>
        <taxon>Nematoda</taxon>
        <taxon>Chromadorea</taxon>
        <taxon>Rhabditida</taxon>
        <taxon>Rhabditina</taxon>
        <taxon>Rhabditomorpha</taxon>
        <taxon>Rhabditoidea</taxon>
        <taxon>Rhabditidae</taxon>
        <taxon>Peloderinae</taxon>
        <taxon>Caenorhabditis</taxon>
    </lineage>
</organism>
<reference evidence="1" key="1">
    <citation type="journal article" date="2008" name="Genome Res.">
        <title>Multigenome DNA sequence conservation identifies Hox cis-regulatory elements.</title>
        <authorList>
            <person name="Kuntz S.G."/>
            <person name="Schwarz E.M."/>
            <person name="DeModena J.A."/>
            <person name="De Buysscher T."/>
            <person name="Trout D."/>
            <person name="Shizuya H."/>
            <person name="Sternberg P.W."/>
            <person name="Wold B.J."/>
        </authorList>
    </citation>
    <scope>NUCLEOTIDE SEQUENCE</scope>
    <source>
        <strain evidence="1">CB5161</strain>
    </source>
</reference>
<dbReference type="HOGENOM" id="CLU_2591898_0_0_1"/>
<dbReference type="EMBL" id="FJ362363">
    <property type="protein sequence ID" value="ACI49091.1"/>
    <property type="molecule type" value="Genomic_DNA"/>
</dbReference>
<sequence>MFSPIPPTKTGPFCELSSVESFISFFIHPRFKPPCRVHVLVKTAHAEPTVNAPLINVVVLKRRNHAVVEKLKRPKRRNDS</sequence>
<proteinExistence type="predicted"/>
<protein>
    <submittedName>
        <fullName evidence="1">Uncharacterized protein</fullName>
    </submittedName>
</protein>
<name>B6VBJ8_CAEBE</name>
<evidence type="ECO:0000313" key="1">
    <source>
        <dbReference type="EMBL" id="ACI49091.1"/>
    </source>
</evidence>
<accession>B6VBJ8</accession>
<dbReference type="AlphaFoldDB" id="B6VBJ8"/>
<gene>
    <name evidence="1" type="ORF">Cbre_JD11.015</name>
</gene>